<evidence type="ECO:0000313" key="3">
    <source>
        <dbReference type="Proteomes" id="UP001154282"/>
    </source>
</evidence>
<dbReference type="AlphaFoldDB" id="A0AAV0MBI5"/>
<reference evidence="2" key="1">
    <citation type="submission" date="2022-08" db="EMBL/GenBank/DDBJ databases">
        <authorList>
            <person name="Gutierrez-Valencia J."/>
        </authorList>
    </citation>
    <scope>NUCLEOTIDE SEQUENCE</scope>
</reference>
<evidence type="ECO:0000313" key="2">
    <source>
        <dbReference type="EMBL" id="CAI0443389.1"/>
    </source>
</evidence>
<feature type="domain" description="Subtilisin-like protease fibronectin type-III" evidence="1">
    <location>
        <begin position="2"/>
        <end position="79"/>
    </location>
</feature>
<proteinExistence type="predicted"/>
<evidence type="ECO:0000259" key="1">
    <source>
        <dbReference type="Pfam" id="PF17766"/>
    </source>
</evidence>
<dbReference type="Gene3D" id="2.60.40.2310">
    <property type="match status" value="1"/>
</dbReference>
<protein>
    <recommendedName>
        <fullName evidence="1">Subtilisin-like protease fibronectin type-III domain-containing protein</fullName>
    </recommendedName>
</protein>
<keyword evidence="3" id="KW-1185">Reference proteome</keyword>
<name>A0AAV0MBI5_9ROSI</name>
<dbReference type="Pfam" id="PF17766">
    <property type="entry name" value="fn3_6"/>
    <property type="match status" value="1"/>
</dbReference>
<dbReference type="InterPro" id="IPR041469">
    <property type="entry name" value="Subtilisin-like_FN3"/>
</dbReference>
<dbReference type="EMBL" id="CAMGYJ010000007">
    <property type="protein sequence ID" value="CAI0443389.1"/>
    <property type="molecule type" value="Genomic_DNA"/>
</dbReference>
<accession>A0AAV0MBI5</accession>
<dbReference type="Proteomes" id="UP001154282">
    <property type="component" value="Unassembled WGS sequence"/>
</dbReference>
<comment type="caution">
    <text evidence="2">The sequence shown here is derived from an EMBL/GenBank/DDBJ whole genome shotgun (WGS) entry which is preliminary data.</text>
</comment>
<gene>
    <name evidence="2" type="ORF">LITE_LOCUS27646</name>
</gene>
<organism evidence="2 3">
    <name type="scientific">Linum tenue</name>
    <dbReference type="NCBI Taxonomy" id="586396"/>
    <lineage>
        <taxon>Eukaryota</taxon>
        <taxon>Viridiplantae</taxon>
        <taxon>Streptophyta</taxon>
        <taxon>Embryophyta</taxon>
        <taxon>Tracheophyta</taxon>
        <taxon>Spermatophyta</taxon>
        <taxon>Magnoliopsida</taxon>
        <taxon>eudicotyledons</taxon>
        <taxon>Gunneridae</taxon>
        <taxon>Pentapetalae</taxon>
        <taxon>rosids</taxon>
        <taxon>fabids</taxon>
        <taxon>Malpighiales</taxon>
        <taxon>Linaceae</taxon>
        <taxon>Linum</taxon>
    </lineage>
</organism>
<sequence>MVFRRTVTNVGTGHSKYKPKVRSSKVFKIMVNPKVLRFKDVGETMSILVTMKEKMKQSGILSGVLGWSYGCHNVRSPIVAHKLQ</sequence>